<reference evidence="3" key="1">
    <citation type="submission" date="2022-07" db="EMBL/GenBank/DDBJ databases">
        <title>Phylogenomic reconstructions and comparative analyses of Kickxellomycotina fungi.</title>
        <authorList>
            <person name="Reynolds N.K."/>
            <person name="Stajich J.E."/>
            <person name="Barry K."/>
            <person name="Grigoriev I.V."/>
            <person name="Crous P."/>
            <person name="Smith M.E."/>
        </authorList>
    </citation>
    <scope>NUCLEOTIDE SEQUENCE</scope>
    <source>
        <strain evidence="3">IMI 214461</strain>
    </source>
</reference>
<feature type="region of interest" description="Disordered" evidence="1">
    <location>
        <begin position="180"/>
        <end position="210"/>
    </location>
</feature>
<feature type="compositionally biased region" description="Polar residues" evidence="1">
    <location>
        <begin position="53"/>
        <end position="62"/>
    </location>
</feature>
<dbReference type="AlphaFoldDB" id="A0A9W8EGR0"/>
<organism evidence="3 4">
    <name type="scientific">Coemansia thaxteri</name>
    <dbReference type="NCBI Taxonomy" id="2663907"/>
    <lineage>
        <taxon>Eukaryota</taxon>
        <taxon>Fungi</taxon>
        <taxon>Fungi incertae sedis</taxon>
        <taxon>Zoopagomycota</taxon>
        <taxon>Kickxellomycotina</taxon>
        <taxon>Kickxellomycetes</taxon>
        <taxon>Kickxellales</taxon>
        <taxon>Kickxellaceae</taxon>
        <taxon>Coemansia</taxon>
    </lineage>
</organism>
<dbReference type="Gene3D" id="3.30.310.80">
    <property type="entry name" value="Kinase associated domain 1, KA1"/>
    <property type="match status" value="1"/>
</dbReference>
<dbReference type="PROSITE" id="PS50032">
    <property type="entry name" value="KA1"/>
    <property type="match status" value="1"/>
</dbReference>
<proteinExistence type="predicted"/>
<feature type="region of interest" description="Disordered" evidence="1">
    <location>
        <begin position="49"/>
        <end position="69"/>
    </location>
</feature>
<name>A0A9W8EGR0_9FUNG</name>
<dbReference type="OrthoDB" id="193931at2759"/>
<gene>
    <name evidence="3" type="ORF">H4R26_005853</name>
</gene>
<keyword evidence="4" id="KW-1185">Reference proteome</keyword>
<feature type="compositionally biased region" description="Low complexity" evidence="1">
    <location>
        <begin position="180"/>
        <end position="195"/>
    </location>
</feature>
<evidence type="ECO:0000313" key="4">
    <source>
        <dbReference type="Proteomes" id="UP001150907"/>
    </source>
</evidence>
<feature type="region of interest" description="Disordered" evidence="1">
    <location>
        <begin position="250"/>
        <end position="285"/>
    </location>
</feature>
<feature type="domain" description="KA1" evidence="2">
    <location>
        <begin position="325"/>
        <end position="375"/>
    </location>
</feature>
<feature type="non-terminal residue" evidence="3">
    <location>
        <position position="1"/>
    </location>
</feature>
<protein>
    <recommendedName>
        <fullName evidence="2">KA1 domain-containing protein</fullName>
    </recommendedName>
</protein>
<dbReference type="InterPro" id="IPR001772">
    <property type="entry name" value="KA1_dom"/>
</dbReference>
<evidence type="ECO:0000256" key="1">
    <source>
        <dbReference type="SAM" id="MobiDB-lite"/>
    </source>
</evidence>
<dbReference type="EMBL" id="JANBQF010001374">
    <property type="protein sequence ID" value="KAJ1997373.1"/>
    <property type="molecule type" value="Genomic_DNA"/>
</dbReference>
<dbReference type="Pfam" id="PF02149">
    <property type="entry name" value="KA1"/>
    <property type="match status" value="1"/>
</dbReference>
<evidence type="ECO:0000313" key="3">
    <source>
        <dbReference type="EMBL" id="KAJ1997373.1"/>
    </source>
</evidence>
<accession>A0A9W8EGR0</accession>
<evidence type="ECO:0000259" key="2">
    <source>
        <dbReference type="PROSITE" id="PS50032"/>
    </source>
</evidence>
<dbReference type="Proteomes" id="UP001150907">
    <property type="component" value="Unassembled WGS sequence"/>
</dbReference>
<sequence length="387" mass="41358">HMRVHRGVIDPDALSELPPDVLFSHVLQALDELGFTVLRTEGLKIRALRPRRQQPTEATAENPSALPVGVTTANGRIRTMSTSVDSGNENEHPAAGPRRQSVPMVLPKAVEEREWSAASKRATIMNPAQFENEAAQHGFTLSEKSSFRRSRTLGSALTSVRRFFGTNGKRLFTLSSSSTAAGVKGGVTSSSSTATEPGDAKGVFGRARRGSTAASTRGLGIVAAPADPPHRRSLSESPYMNAKVLHDQMPGGLTAVPEEGEASIGSRDGASKSGRPAGDGVARIPASPFSHAASLGSGMGAADLTYLSSAAETQPAVPPPYGSSQVDNGDEVQLAIEVCKIKNLNNFFIVHLSRRKGNVWAYKHLYHLIIEKLALRSDDRRRYVPRP</sequence>
<comment type="caution">
    <text evidence="3">The sequence shown here is derived from an EMBL/GenBank/DDBJ whole genome shotgun (WGS) entry which is preliminary data.</text>
</comment>